<proteinExistence type="predicted"/>
<reference evidence="3 4" key="1">
    <citation type="submission" date="2024-02" db="EMBL/GenBank/DDBJ databases">
        <title>de novo genome assembly of Solanum bulbocastanum strain 11H21.</title>
        <authorList>
            <person name="Hosaka A.J."/>
        </authorList>
    </citation>
    <scope>NUCLEOTIDE SEQUENCE [LARGE SCALE GENOMIC DNA]</scope>
    <source>
        <tissue evidence="3">Young leaves</tissue>
    </source>
</reference>
<comment type="caution">
    <text evidence="3">The sequence shown here is derived from an EMBL/GenBank/DDBJ whole genome shotgun (WGS) entry which is preliminary data.</text>
</comment>
<keyword evidence="1" id="KW-0812">Transmembrane</keyword>
<evidence type="ECO:0000259" key="2">
    <source>
        <dbReference type="Pfam" id="PF05703"/>
    </source>
</evidence>
<protein>
    <recommendedName>
        <fullName evidence="2">VAN3-binding protein-like auxin canalisation domain-containing protein</fullName>
    </recommendedName>
</protein>
<keyword evidence="1" id="KW-0472">Membrane</keyword>
<dbReference type="EMBL" id="JBANQN010000009">
    <property type="protein sequence ID" value="KAK6779680.1"/>
    <property type="molecule type" value="Genomic_DNA"/>
</dbReference>
<dbReference type="AlphaFoldDB" id="A0AAN8Y4Q5"/>
<dbReference type="Proteomes" id="UP001371456">
    <property type="component" value="Unassembled WGS sequence"/>
</dbReference>
<feature type="domain" description="VAN3-binding protein-like auxin canalisation" evidence="2">
    <location>
        <begin position="1"/>
        <end position="55"/>
    </location>
</feature>
<evidence type="ECO:0000313" key="4">
    <source>
        <dbReference type="Proteomes" id="UP001371456"/>
    </source>
</evidence>
<feature type="transmembrane region" description="Helical" evidence="1">
    <location>
        <begin position="36"/>
        <end position="55"/>
    </location>
</feature>
<dbReference type="InterPro" id="IPR008546">
    <property type="entry name" value="VAN3-bd-like_auxin_canal"/>
</dbReference>
<organism evidence="3 4">
    <name type="scientific">Solanum bulbocastanum</name>
    <name type="common">Wild potato</name>
    <dbReference type="NCBI Taxonomy" id="147425"/>
    <lineage>
        <taxon>Eukaryota</taxon>
        <taxon>Viridiplantae</taxon>
        <taxon>Streptophyta</taxon>
        <taxon>Embryophyta</taxon>
        <taxon>Tracheophyta</taxon>
        <taxon>Spermatophyta</taxon>
        <taxon>Magnoliopsida</taxon>
        <taxon>eudicotyledons</taxon>
        <taxon>Gunneridae</taxon>
        <taxon>Pentapetalae</taxon>
        <taxon>asterids</taxon>
        <taxon>lamiids</taxon>
        <taxon>Solanales</taxon>
        <taxon>Solanaceae</taxon>
        <taxon>Solanoideae</taxon>
        <taxon>Solaneae</taxon>
        <taxon>Solanum</taxon>
    </lineage>
</organism>
<keyword evidence="4" id="KW-1185">Reference proteome</keyword>
<accession>A0AAN8Y4Q5</accession>
<keyword evidence="1" id="KW-1133">Transmembrane helix</keyword>
<evidence type="ECO:0000256" key="1">
    <source>
        <dbReference type="SAM" id="Phobius"/>
    </source>
</evidence>
<dbReference type="Pfam" id="PF05703">
    <property type="entry name" value="Auxin_canalis"/>
    <property type="match status" value="1"/>
</dbReference>
<sequence>MKFLSRSWRLSAFEVSKALAPPQVLPKSLFSAAPSYIESGSGTILCLATGIITIFSKKKKKHTRLNSNSHQGCKMELNSANILNWIYNS</sequence>
<name>A0AAN8Y4Q5_SOLBU</name>
<gene>
    <name evidence="3" type="ORF">RDI58_021864</name>
</gene>
<evidence type="ECO:0000313" key="3">
    <source>
        <dbReference type="EMBL" id="KAK6779680.1"/>
    </source>
</evidence>